<comment type="caution">
    <text evidence="14">The sequence shown here is derived from an EMBL/GenBank/DDBJ whole genome shotgun (WGS) entry which is preliminary data.</text>
</comment>
<dbReference type="EMBL" id="NCKV01003958">
    <property type="protein sequence ID" value="RWS25203.1"/>
    <property type="molecule type" value="Genomic_DNA"/>
</dbReference>
<dbReference type="InterPro" id="IPR008979">
    <property type="entry name" value="Galactose-bd-like_sf"/>
</dbReference>
<dbReference type="InterPro" id="IPR002931">
    <property type="entry name" value="Transglutaminase-like"/>
</dbReference>
<dbReference type="Gene3D" id="2.20.25.10">
    <property type="match status" value="1"/>
</dbReference>
<evidence type="ECO:0000256" key="8">
    <source>
        <dbReference type="ARBA" id="ARBA00022723"/>
    </source>
</evidence>
<comment type="similarity">
    <text evidence="4 12">Belongs to the transglutaminase-like superfamily. PNGase family.</text>
</comment>
<name>A0A443SCD2_9ACAR</name>
<accession>A0A443SCD2</accession>
<keyword evidence="8" id="KW-0479">Metal-binding</keyword>
<keyword evidence="10" id="KW-0862">Zinc</keyword>
<comment type="subcellular location">
    <subcellularLocation>
        <location evidence="3">Cytoplasm</location>
    </subcellularLocation>
</comment>
<dbReference type="OrthoDB" id="409136at2759"/>
<organism evidence="14 15">
    <name type="scientific">Leptotrombidium deliense</name>
    <dbReference type="NCBI Taxonomy" id="299467"/>
    <lineage>
        <taxon>Eukaryota</taxon>
        <taxon>Metazoa</taxon>
        <taxon>Ecdysozoa</taxon>
        <taxon>Arthropoda</taxon>
        <taxon>Chelicerata</taxon>
        <taxon>Arachnida</taxon>
        <taxon>Acari</taxon>
        <taxon>Acariformes</taxon>
        <taxon>Trombidiformes</taxon>
        <taxon>Prostigmata</taxon>
        <taxon>Anystina</taxon>
        <taxon>Parasitengona</taxon>
        <taxon>Trombiculoidea</taxon>
        <taxon>Trombiculidae</taxon>
        <taxon>Leptotrombidium</taxon>
    </lineage>
</organism>
<evidence type="ECO:0000256" key="4">
    <source>
        <dbReference type="ARBA" id="ARBA00009390"/>
    </source>
</evidence>
<evidence type="ECO:0000256" key="5">
    <source>
        <dbReference type="ARBA" id="ARBA00012158"/>
    </source>
</evidence>
<dbReference type="GO" id="GO:0000224">
    <property type="term" value="F:peptide-N4-(N-acetyl-beta-glucosaminyl)asparagine amidase activity"/>
    <property type="evidence" value="ECO:0007669"/>
    <property type="project" value="UniProtKB-EC"/>
</dbReference>
<dbReference type="EC" id="3.5.1.52" evidence="5"/>
<dbReference type="Gene3D" id="3.10.620.30">
    <property type="match status" value="1"/>
</dbReference>
<dbReference type="Proteomes" id="UP000288716">
    <property type="component" value="Unassembled WGS sequence"/>
</dbReference>
<evidence type="ECO:0000256" key="3">
    <source>
        <dbReference type="ARBA" id="ARBA00004496"/>
    </source>
</evidence>
<dbReference type="GO" id="GO:0005829">
    <property type="term" value="C:cytosol"/>
    <property type="evidence" value="ECO:0007669"/>
    <property type="project" value="TreeGrafter"/>
</dbReference>
<gene>
    <name evidence="14" type="ORF">B4U80_07616</name>
</gene>
<comment type="catalytic activity">
    <reaction evidence="1">
        <text>Hydrolysis of an N(4)-(acetyl-beta-D-glucosaminyl)asparagine residue in which the glucosamine residue may be further glycosylated, to yield a (substituted) N-acetyl-beta-D-glucosaminylamine and a peptide containing an aspartate residue.</text>
        <dbReference type="EC" id="3.5.1.52"/>
    </reaction>
</comment>
<evidence type="ECO:0000256" key="12">
    <source>
        <dbReference type="PROSITE-ProRule" id="PRU00731"/>
    </source>
</evidence>
<keyword evidence="15" id="KW-1185">Reference proteome</keyword>
<dbReference type="PANTHER" id="PTHR12143:SF19">
    <property type="entry name" value="PEPTIDE-N(4)-(N-ACETYL-BETA-GLUCOSAMINYL)ASPARAGINE AMIDASE"/>
    <property type="match status" value="1"/>
</dbReference>
<dbReference type="Gene3D" id="2.60.120.1020">
    <property type="entry name" value="Peptide N glycanase, PAW domain"/>
    <property type="match status" value="1"/>
</dbReference>
<evidence type="ECO:0000256" key="10">
    <source>
        <dbReference type="ARBA" id="ARBA00022833"/>
    </source>
</evidence>
<dbReference type="SUPFAM" id="SSF49785">
    <property type="entry name" value="Galactose-binding domain-like"/>
    <property type="match status" value="1"/>
</dbReference>
<dbReference type="SUPFAM" id="SSF54001">
    <property type="entry name" value="Cysteine proteinases"/>
    <property type="match status" value="1"/>
</dbReference>
<evidence type="ECO:0000313" key="14">
    <source>
        <dbReference type="EMBL" id="RWS25203.1"/>
    </source>
</evidence>
<keyword evidence="9" id="KW-0378">Hydrolase</keyword>
<dbReference type="InterPro" id="IPR006588">
    <property type="entry name" value="Peptide_N_glycanase_PAW_dom"/>
</dbReference>
<comment type="cofactor">
    <cofactor evidence="2">
        <name>Zn(2+)</name>
        <dbReference type="ChEBI" id="CHEBI:29105"/>
    </cofactor>
</comment>
<dbReference type="VEuPathDB" id="VectorBase:LDEU006837"/>
<protein>
    <recommendedName>
        <fullName evidence="6">Peptide-N(4)-(N-acetyl-beta-glucosaminyl)asparagine amidase</fullName>
        <ecNumber evidence="5">3.5.1.52</ecNumber>
    </recommendedName>
    <alternativeName>
        <fullName evidence="11">Peptide:N-glycanase</fullName>
    </alternativeName>
</protein>
<dbReference type="SMART" id="SM00460">
    <property type="entry name" value="TGc"/>
    <property type="match status" value="1"/>
</dbReference>
<feature type="domain" description="PAW" evidence="13">
    <location>
        <begin position="319"/>
        <end position="513"/>
    </location>
</feature>
<dbReference type="Pfam" id="PF04721">
    <property type="entry name" value="PAW"/>
    <property type="match status" value="1"/>
</dbReference>
<dbReference type="PROSITE" id="PS51398">
    <property type="entry name" value="PAW"/>
    <property type="match status" value="1"/>
</dbReference>
<dbReference type="PANTHER" id="PTHR12143">
    <property type="entry name" value="PEPTIDE N-GLYCANASE PNGASE -RELATED"/>
    <property type="match status" value="1"/>
</dbReference>
<proteinExistence type="inferred from homology"/>
<dbReference type="InterPro" id="IPR038765">
    <property type="entry name" value="Papain-like_cys_pep_sf"/>
</dbReference>
<dbReference type="GO" id="GO:0005634">
    <property type="term" value="C:nucleus"/>
    <property type="evidence" value="ECO:0007669"/>
    <property type="project" value="TreeGrafter"/>
</dbReference>
<dbReference type="GO" id="GO:0006516">
    <property type="term" value="P:glycoprotein catabolic process"/>
    <property type="evidence" value="ECO:0007669"/>
    <property type="project" value="InterPro"/>
</dbReference>
<evidence type="ECO:0000256" key="9">
    <source>
        <dbReference type="ARBA" id="ARBA00022801"/>
    </source>
</evidence>
<reference evidence="14 15" key="1">
    <citation type="journal article" date="2018" name="Gigascience">
        <title>Genomes of trombidid mites reveal novel predicted allergens and laterally-transferred genes associated with secondary metabolism.</title>
        <authorList>
            <person name="Dong X."/>
            <person name="Chaisiri K."/>
            <person name="Xia D."/>
            <person name="Armstrong S.D."/>
            <person name="Fang Y."/>
            <person name="Donnelly M.J."/>
            <person name="Kadowaki T."/>
            <person name="McGarry J.W."/>
            <person name="Darby A.C."/>
            <person name="Makepeace B.L."/>
        </authorList>
    </citation>
    <scope>NUCLEOTIDE SEQUENCE [LARGE SCALE GENOMIC DNA]</scope>
    <source>
        <strain evidence="14">UoL-UT</strain>
    </source>
</reference>
<evidence type="ECO:0000256" key="2">
    <source>
        <dbReference type="ARBA" id="ARBA00001947"/>
    </source>
</evidence>
<keyword evidence="7" id="KW-0963">Cytoplasm</keyword>
<evidence type="ECO:0000256" key="7">
    <source>
        <dbReference type="ARBA" id="ARBA00022490"/>
    </source>
</evidence>
<sequence length="513" mass="60582">MAFSSSNRESIFRQLNLISSEKDLQPKNEAERHFLKQLLSYVRRVLLYEDQKLREKVNRVVPVKELLEKAMRKRDLLKKENNLEIDTRDLFLVELLAWFKNSFFSWFDVPVCSRCSNSKMKFVEYQTPNAEDVKNDASRVEGYACSCGAKSRFPRYNNPLKLLETRKGRCGEWANCFCAILHSLDYEVRFILDSTDHVWAEVYSTTEKRWMHCDPCENAIDTPLLYEHGWNKKLIYCLAFSFFEVQDVTWRYTTQIDEILQRRSNCRESWIIDVLMKISAILQQHLPNDKKEYLCERRLKELVEFLFDPNQKRTVKESERHGRQSGSLLWRLQRGEASSNTTMFTFEISESNNKIVYNCVKDEYSFGDKTFEGWSKCVYRFNNVFRKEENDWKMCYLSRRENSIPGEGVIEWNINLSKVKWTSIEIFLMSETYSNGVVDVSAVTLPDNKVLPLKTNTRNKIERKSVDNCDTLLVTTKLRGGTSQVGWQHAQLFRQSLLKDREKNSFEINITMN</sequence>
<dbReference type="InterPro" id="IPR050883">
    <property type="entry name" value="PNGase"/>
</dbReference>
<evidence type="ECO:0000256" key="1">
    <source>
        <dbReference type="ARBA" id="ARBA00001650"/>
    </source>
</evidence>
<dbReference type="STRING" id="299467.A0A443SCD2"/>
<evidence type="ECO:0000256" key="11">
    <source>
        <dbReference type="ARBA" id="ARBA00032901"/>
    </source>
</evidence>
<evidence type="ECO:0000256" key="6">
    <source>
        <dbReference type="ARBA" id="ARBA00018546"/>
    </source>
</evidence>
<dbReference type="Pfam" id="PF01841">
    <property type="entry name" value="Transglut_core"/>
    <property type="match status" value="1"/>
</dbReference>
<dbReference type="AlphaFoldDB" id="A0A443SCD2"/>
<dbReference type="GO" id="GO:0046872">
    <property type="term" value="F:metal ion binding"/>
    <property type="evidence" value="ECO:0007669"/>
    <property type="project" value="UniProtKB-KW"/>
</dbReference>
<dbReference type="InterPro" id="IPR038680">
    <property type="entry name" value="PAW_sf"/>
</dbReference>
<evidence type="ECO:0000313" key="15">
    <source>
        <dbReference type="Proteomes" id="UP000288716"/>
    </source>
</evidence>
<evidence type="ECO:0000259" key="13">
    <source>
        <dbReference type="PROSITE" id="PS51398"/>
    </source>
</evidence>